<dbReference type="EMBL" id="MCGN01000005">
    <property type="protein sequence ID" value="ORY96170.1"/>
    <property type="molecule type" value="Genomic_DNA"/>
</dbReference>
<dbReference type="PANTHER" id="PTHR46300">
    <property type="entry name" value="P450, PUTATIVE (EUROFUNG)-RELATED-RELATED"/>
    <property type="match status" value="1"/>
</dbReference>
<dbReference type="PRINTS" id="PR00463">
    <property type="entry name" value="EP450I"/>
</dbReference>
<keyword evidence="2" id="KW-0560">Oxidoreductase</keyword>
<dbReference type="OrthoDB" id="1055148at2759"/>
<dbReference type="GO" id="GO:0005506">
    <property type="term" value="F:iron ion binding"/>
    <property type="evidence" value="ECO:0007669"/>
    <property type="project" value="InterPro"/>
</dbReference>
<keyword evidence="1" id="KW-0479">Metal-binding</keyword>
<dbReference type="PRINTS" id="PR00385">
    <property type="entry name" value="P450"/>
</dbReference>
<accession>A0A1X2HBN6</accession>
<sequence>MLSVHMLKYAKALIVTRLPGGRPTAAVLTLLLALKVIQHYTARHKKAIKNLQEIPSPPGAIPYFGHLPALKSVFLIPEWQKKCGPIMRVHMGVQPWIFVSDARLAHELFASHGAITSGRPYLEFTVDYYAKNQRGLGVAPYGKMWKNLRTLALDILSPRSVDKFTPILQGGADRLIDTLLETSQVDGVNPVSALHFTAVNFMLNVCVGAGATSTDDPLFLEVEHVVVTLLEMGGVNHDVSGFLPIFKIYYWLTGKNKQYSNVISNIRDPLFHKLLKMAVESEQDCLFKTVCEKRHEYGIENDDDILVFLNDLINGGSDTTAVTLSWQIAIMCHYPDVQAKIRAEVDAFLAKHHRYPTFHERDQFAYLISVHKECLRFRPTSLFGLMHATSEDFICQNYFIPKGSVLVSSMWNMHRDPERYPQPDEFKPERFMDNTKTMSASANGGIDRRDQFNFGWGRRICPGIYLAQALVLTNDRQKLTSLASIAGATITLLVALGAVRAARKRSKEDFKEIPSAPGSVPYFGHLPRLKDIFIIPEWQKKCGPLMRVNMGVQQWVFISDPQLAHEIFVTHGAITSDRPYTEFLMDYYARNSRGLSMAPYGKKWKNTRMAALDVLSPKFIDNYNHVLVAEADRLVDHFLEAKVRGGINPISALHFASMSVILSICVGTRAESLDDPLFQEMEICVTELMKMAGAGEDVSAFLPVSSAYYWLTGRKKKYLEAIKKKRDPLFERLLATAVTGDNDCLFKSVYEKKDQYGLEEDDILVFLNDMIGGGTDTTAVTLTWQIAILCHHPDVQAKIRAEVDAFLIKHRRYPTFRERDQFPYLLSVHKECLRLRPTGPFGLTHLAKEDFTCRDYLIPKGTVLVSNMLSMHKNAERYPEPEQFKPERFIDNLKTLSASANGSIDTRDLYAFGWGRRICPGIYLAENDMFNKLIRIFARCIIEPDVDPQGKPVYPDIDGMKDGGLVVMPNDYTVRFVKRSDAVSF</sequence>
<dbReference type="PROSITE" id="PS00086">
    <property type="entry name" value="CYTOCHROME_P450"/>
    <property type="match status" value="2"/>
</dbReference>
<evidence type="ECO:0000256" key="3">
    <source>
        <dbReference type="ARBA" id="ARBA00023004"/>
    </source>
</evidence>
<dbReference type="InterPro" id="IPR017972">
    <property type="entry name" value="Cyt_P450_CS"/>
</dbReference>
<dbReference type="AlphaFoldDB" id="A0A1X2HBN6"/>
<reference evidence="4 5" key="1">
    <citation type="submission" date="2016-07" db="EMBL/GenBank/DDBJ databases">
        <title>Pervasive Adenine N6-methylation of Active Genes in Fungi.</title>
        <authorList>
            <consortium name="DOE Joint Genome Institute"/>
            <person name="Mondo S.J."/>
            <person name="Dannebaum R.O."/>
            <person name="Kuo R.C."/>
            <person name="Labutti K."/>
            <person name="Haridas S."/>
            <person name="Kuo A."/>
            <person name="Salamov A."/>
            <person name="Ahrendt S.R."/>
            <person name="Lipzen A."/>
            <person name="Sullivan W."/>
            <person name="Andreopoulos W.B."/>
            <person name="Clum A."/>
            <person name="Lindquist E."/>
            <person name="Daum C."/>
            <person name="Ramamoorthy G.K."/>
            <person name="Gryganskyi A."/>
            <person name="Culley D."/>
            <person name="Magnuson J.K."/>
            <person name="James T.Y."/>
            <person name="O'Malley M.A."/>
            <person name="Stajich J.E."/>
            <person name="Spatafora J.W."/>
            <person name="Visel A."/>
            <person name="Grigoriev I.V."/>
        </authorList>
    </citation>
    <scope>NUCLEOTIDE SEQUENCE [LARGE SCALE GENOMIC DNA]</scope>
    <source>
        <strain evidence="4 5">NRRL 2496</strain>
    </source>
</reference>
<dbReference type="GO" id="GO:0020037">
    <property type="term" value="F:heme binding"/>
    <property type="evidence" value="ECO:0007669"/>
    <property type="project" value="InterPro"/>
</dbReference>
<dbReference type="PANTHER" id="PTHR46300:SF11">
    <property type="entry name" value="OXIDOREDUCTASE, PUTATIVE-RELATED"/>
    <property type="match status" value="1"/>
</dbReference>
<dbReference type="InterPro" id="IPR050364">
    <property type="entry name" value="Cytochrome_P450_fung"/>
</dbReference>
<dbReference type="GO" id="GO:0004497">
    <property type="term" value="F:monooxygenase activity"/>
    <property type="evidence" value="ECO:0007669"/>
    <property type="project" value="InterPro"/>
</dbReference>
<dbReference type="GO" id="GO:0016705">
    <property type="term" value="F:oxidoreductase activity, acting on paired donors, with incorporation or reduction of molecular oxygen"/>
    <property type="evidence" value="ECO:0007669"/>
    <property type="project" value="InterPro"/>
</dbReference>
<dbReference type="InterPro" id="IPR036396">
    <property type="entry name" value="Cyt_P450_sf"/>
</dbReference>
<keyword evidence="5" id="KW-1185">Reference proteome</keyword>
<evidence type="ECO:0000256" key="1">
    <source>
        <dbReference type="ARBA" id="ARBA00022723"/>
    </source>
</evidence>
<dbReference type="SUPFAM" id="SSF48264">
    <property type="entry name" value="Cytochrome P450"/>
    <property type="match status" value="2"/>
</dbReference>
<name>A0A1X2HBN6_SYNRA</name>
<organism evidence="4 5">
    <name type="scientific">Syncephalastrum racemosum</name>
    <name type="common">Filamentous fungus</name>
    <dbReference type="NCBI Taxonomy" id="13706"/>
    <lineage>
        <taxon>Eukaryota</taxon>
        <taxon>Fungi</taxon>
        <taxon>Fungi incertae sedis</taxon>
        <taxon>Mucoromycota</taxon>
        <taxon>Mucoromycotina</taxon>
        <taxon>Mucoromycetes</taxon>
        <taxon>Mucorales</taxon>
        <taxon>Syncephalastraceae</taxon>
        <taxon>Syncephalastrum</taxon>
    </lineage>
</organism>
<comment type="caution">
    <text evidence="4">The sequence shown here is derived from an EMBL/GenBank/DDBJ whole genome shotgun (WGS) entry which is preliminary data.</text>
</comment>
<dbReference type="InterPro" id="IPR001128">
    <property type="entry name" value="Cyt_P450"/>
</dbReference>
<protein>
    <submittedName>
        <fullName evidence="4">Cytochrome P450</fullName>
    </submittedName>
</protein>
<dbReference type="OMA" id="NEEWRTI"/>
<dbReference type="Gene3D" id="1.10.630.10">
    <property type="entry name" value="Cytochrome P450"/>
    <property type="match status" value="2"/>
</dbReference>
<dbReference type="STRING" id="13706.A0A1X2HBN6"/>
<gene>
    <name evidence="4" type="ORF">BCR43DRAFT_524313</name>
</gene>
<evidence type="ECO:0000313" key="5">
    <source>
        <dbReference type="Proteomes" id="UP000242180"/>
    </source>
</evidence>
<dbReference type="Pfam" id="PF00067">
    <property type="entry name" value="p450"/>
    <property type="match status" value="2"/>
</dbReference>
<dbReference type="Proteomes" id="UP000242180">
    <property type="component" value="Unassembled WGS sequence"/>
</dbReference>
<evidence type="ECO:0000313" key="4">
    <source>
        <dbReference type="EMBL" id="ORY96170.1"/>
    </source>
</evidence>
<proteinExistence type="predicted"/>
<dbReference type="InterPro" id="IPR002401">
    <property type="entry name" value="Cyt_P450_E_grp-I"/>
</dbReference>
<keyword evidence="3" id="KW-0408">Iron</keyword>
<dbReference type="InParanoid" id="A0A1X2HBN6"/>
<evidence type="ECO:0000256" key="2">
    <source>
        <dbReference type="ARBA" id="ARBA00023002"/>
    </source>
</evidence>